<dbReference type="AlphaFoldDB" id="A0A4P9WQG0"/>
<evidence type="ECO:0000313" key="3">
    <source>
        <dbReference type="Proteomes" id="UP000268535"/>
    </source>
</evidence>
<proteinExistence type="predicted"/>
<sequence length="158" mass="17400">MTKDECKEEFDAVLAWEDVKGKKCADGKTFKGIIEGDQASSRFVRLKAGSLGHFGSGDGATPGTIRLRPRPLPATGGISTPTLRPRPEAEKAVRHHIDTLSSVIRQHSCHRRSPNADRHDLGSWGRRDFRLASALSVTFLPNRWFRGSCPPPVFLNAV</sequence>
<evidence type="ECO:0000256" key="1">
    <source>
        <dbReference type="SAM" id="MobiDB-lite"/>
    </source>
</evidence>
<organism evidence="2 3">
    <name type="scientific">Caulochytrium protostelioides</name>
    <dbReference type="NCBI Taxonomy" id="1555241"/>
    <lineage>
        <taxon>Eukaryota</taxon>
        <taxon>Fungi</taxon>
        <taxon>Fungi incertae sedis</taxon>
        <taxon>Chytridiomycota</taxon>
        <taxon>Chytridiomycota incertae sedis</taxon>
        <taxon>Chytridiomycetes</taxon>
        <taxon>Caulochytriales</taxon>
        <taxon>Caulochytriaceae</taxon>
        <taxon>Caulochytrium</taxon>
    </lineage>
</organism>
<gene>
    <name evidence="2" type="ORF">CAUPRSCDRAFT_12904</name>
</gene>
<dbReference type="Proteomes" id="UP000268535">
    <property type="component" value="Unassembled WGS sequence"/>
</dbReference>
<reference evidence="3" key="1">
    <citation type="journal article" date="2018" name="Nat. Microbiol.">
        <title>Leveraging single-cell genomics to expand the fungal tree of life.</title>
        <authorList>
            <person name="Ahrendt S.R."/>
            <person name="Quandt C.A."/>
            <person name="Ciobanu D."/>
            <person name="Clum A."/>
            <person name="Salamov A."/>
            <person name="Andreopoulos B."/>
            <person name="Cheng J.F."/>
            <person name="Woyke T."/>
            <person name="Pelin A."/>
            <person name="Henrissat B."/>
            <person name="Reynolds N.K."/>
            <person name="Benny G.L."/>
            <person name="Smith M.E."/>
            <person name="James T.Y."/>
            <person name="Grigoriev I.V."/>
        </authorList>
    </citation>
    <scope>NUCLEOTIDE SEQUENCE [LARGE SCALE GENOMIC DNA]</scope>
    <source>
        <strain evidence="3">ATCC 52028</strain>
    </source>
</reference>
<accession>A0A4P9WQG0</accession>
<protein>
    <submittedName>
        <fullName evidence="2">Uncharacterized protein</fullName>
    </submittedName>
</protein>
<feature type="region of interest" description="Disordered" evidence="1">
    <location>
        <begin position="55"/>
        <end position="84"/>
    </location>
</feature>
<evidence type="ECO:0000313" key="2">
    <source>
        <dbReference type="EMBL" id="RKO95399.1"/>
    </source>
</evidence>
<name>A0A4P9WQG0_9FUNG</name>
<dbReference type="EMBL" id="ML011896">
    <property type="protein sequence ID" value="RKO95399.1"/>
    <property type="molecule type" value="Genomic_DNA"/>
</dbReference>